<dbReference type="EMBL" id="JACIEU010000006">
    <property type="protein sequence ID" value="MBB4147970.1"/>
    <property type="molecule type" value="Genomic_DNA"/>
</dbReference>
<protein>
    <submittedName>
        <fullName evidence="1">Uncharacterized protein YfdQ (DUF2303 family)</fullName>
    </submittedName>
</protein>
<evidence type="ECO:0000313" key="2">
    <source>
        <dbReference type="Proteomes" id="UP000590524"/>
    </source>
</evidence>
<sequence length="312" mass="34835">MTTTEAAIHTTRVGELITESLKASEEYQKPIVISIMEPSSGLKVDAVLSRNGLSAIPKAVFDEYRNAPERRKGTSILTRLESLIDHVNRFKDEDSVLFAHDDRKAPRLTAVLDYHSKGAEGSPRFGQHRSVFAFPLSDEWKAWIAADGKKMPMIEFAEFIEERITDIETVEDIDDLSSGIREYIGAARISNIASASKLMELSNGLQIHETSVIKQANKLSSGEGQIRFESEHTDANGAPVDVPGLFIICIPVFAHDGYYRIAARLRYRKTGEGIVFWYDLWRTDLVFDDAFDKACTRVKDETGLPLLVGAPE</sequence>
<dbReference type="RefSeq" id="WP_188081760.1">
    <property type="nucleotide sequence ID" value="NZ_JACIEU010000006.1"/>
</dbReference>
<dbReference type="InterPro" id="IPR019276">
    <property type="entry name" value="DUF2303"/>
</dbReference>
<organism evidence="1 2">
    <name type="scientific">Sphingobium scionense</name>
    <dbReference type="NCBI Taxonomy" id="1404341"/>
    <lineage>
        <taxon>Bacteria</taxon>
        <taxon>Pseudomonadati</taxon>
        <taxon>Pseudomonadota</taxon>
        <taxon>Alphaproteobacteria</taxon>
        <taxon>Sphingomonadales</taxon>
        <taxon>Sphingomonadaceae</taxon>
        <taxon>Sphingobium</taxon>
    </lineage>
</organism>
<comment type="caution">
    <text evidence="1">The sequence shown here is derived from an EMBL/GenBank/DDBJ whole genome shotgun (WGS) entry which is preliminary data.</text>
</comment>
<reference evidence="1 2" key="1">
    <citation type="submission" date="2020-08" db="EMBL/GenBank/DDBJ databases">
        <title>Genomic Encyclopedia of Type Strains, Phase IV (KMG-IV): sequencing the most valuable type-strain genomes for metagenomic binning, comparative biology and taxonomic classification.</title>
        <authorList>
            <person name="Goeker M."/>
        </authorList>
    </citation>
    <scope>NUCLEOTIDE SEQUENCE [LARGE SCALE GENOMIC DNA]</scope>
    <source>
        <strain evidence="1 2">DSM 19371</strain>
    </source>
</reference>
<name>A0A7W6PU42_9SPHN</name>
<keyword evidence="2" id="KW-1185">Reference proteome</keyword>
<dbReference type="AlphaFoldDB" id="A0A7W6PU42"/>
<dbReference type="Proteomes" id="UP000590524">
    <property type="component" value="Unassembled WGS sequence"/>
</dbReference>
<dbReference type="Pfam" id="PF10065">
    <property type="entry name" value="DUF2303"/>
    <property type="match status" value="1"/>
</dbReference>
<proteinExistence type="predicted"/>
<gene>
    <name evidence="1" type="ORF">GGQ90_001748</name>
</gene>
<evidence type="ECO:0000313" key="1">
    <source>
        <dbReference type="EMBL" id="MBB4147970.1"/>
    </source>
</evidence>
<accession>A0A7W6PU42</accession>